<comment type="caution">
    <text evidence="2">The sequence shown here is derived from an EMBL/GenBank/DDBJ whole genome shotgun (WGS) entry which is preliminary data.</text>
</comment>
<evidence type="ECO:0000256" key="1">
    <source>
        <dbReference type="SAM" id="Phobius"/>
    </source>
</evidence>
<organism evidence="2 3">
    <name type="scientific">Parasphingopyxis lamellibrachiae</name>
    <dbReference type="NCBI Taxonomy" id="680125"/>
    <lineage>
        <taxon>Bacteria</taxon>
        <taxon>Pseudomonadati</taxon>
        <taxon>Pseudomonadota</taxon>
        <taxon>Alphaproteobacteria</taxon>
        <taxon>Sphingomonadales</taxon>
        <taxon>Sphingomonadaceae</taxon>
        <taxon>Parasphingopyxis</taxon>
    </lineage>
</organism>
<dbReference type="OrthoDB" id="6078385at2"/>
<evidence type="ECO:0000313" key="3">
    <source>
        <dbReference type="Proteomes" id="UP000256310"/>
    </source>
</evidence>
<reference evidence="2 3" key="1">
    <citation type="submission" date="2018-07" db="EMBL/GenBank/DDBJ databases">
        <title>Genomic Encyclopedia of Type Strains, Phase IV (KMG-IV): sequencing the most valuable type-strain genomes for metagenomic binning, comparative biology and taxonomic classification.</title>
        <authorList>
            <person name="Goeker M."/>
        </authorList>
    </citation>
    <scope>NUCLEOTIDE SEQUENCE [LARGE SCALE GENOMIC DNA]</scope>
    <source>
        <strain evidence="2 3">DSM 26725</strain>
    </source>
</reference>
<keyword evidence="3" id="KW-1185">Reference proteome</keyword>
<dbReference type="Pfam" id="PF03203">
    <property type="entry name" value="MerC"/>
    <property type="match status" value="1"/>
</dbReference>
<keyword evidence="1" id="KW-1133">Transmembrane helix</keyword>
<keyword evidence="1" id="KW-0812">Transmembrane</keyword>
<accession>A0A3D9FG78</accession>
<dbReference type="InterPro" id="IPR004891">
    <property type="entry name" value="Mercury-R_MerC"/>
</dbReference>
<dbReference type="EMBL" id="QRDP01000004">
    <property type="protein sequence ID" value="RED16101.1"/>
    <property type="molecule type" value="Genomic_DNA"/>
</dbReference>
<name>A0A3D9FG78_9SPHN</name>
<dbReference type="RefSeq" id="WP_116235545.1">
    <property type="nucleotide sequence ID" value="NZ_QRDP01000004.1"/>
</dbReference>
<dbReference type="GO" id="GO:0015097">
    <property type="term" value="F:mercury ion transmembrane transporter activity"/>
    <property type="evidence" value="ECO:0007669"/>
    <property type="project" value="InterPro"/>
</dbReference>
<feature type="transmembrane region" description="Helical" evidence="1">
    <location>
        <begin position="72"/>
        <end position="94"/>
    </location>
</feature>
<dbReference type="GO" id="GO:0016020">
    <property type="term" value="C:membrane"/>
    <property type="evidence" value="ECO:0007669"/>
    <property type="project" value="InterPro"/>
</dbReference>
<proteinExistence type="predicted"/>
<sequence length="122" mass="12486">MPRLATENGVLDRWAIGLSGLCLVHCLSVSVILALASSAGGVLLDPIVHEVGLVLAILFGIVAIGRGALKHGYLLPVAISSLGIGAMAGALSLPHGDMELLYTILGVGLLALGHDLNRRAFS</sequence>
<gene>
    <name evidence="2" type="ORF">DFR46_1114</name>
</gene>
<protein>
    <submittedName>
        <fullName evidence="2">MerC mercury resistance protein</fullName>
    </submittedName>
</protein>
<feature type="transmembrane region" description="Helical" evidence="1">
    <location>
        <begin position="47"/>
        <end position="65"/>
    </location>
</feature>
<feature type="transmembrane region" description="Helical" evidence="1">
    <location>
        <begin position="12"/>
        <end position="35"/>
    </location>
</feature>
<dbReference type="Proteomes" id="UP000256310">
    <property type="component" value="Unassembled WGS sequence"/>
</dbReference>
<keyword evidence="1" id="KW-0472">Membrane</keyword>
<dbReference type="AlphaFoldDB" id="A0A3D9FG78"/>
<evidence type="ECO:0000313" key="2">
    <source>
        <dbReference type="EMBL" id="RED16101.1"/>
    </source>
</evidence>